<dbReference type="Proteomes" id="UP000251431">
    <property type="component" value="Unassembled WGS sequence"/>
</dbReference>
<evidence type="ECO:0000313" key="2">
    <source>
        <dbReference type="Proteomes" id="UP000251431"/>
    </source>
</evidence>
<sequence>MADELVVEDMNLHVVPAVQTNYQKKLKSTHAFIGDVILFKRKGFLIQGIVVSYRPESVIVEIDIKDAKKIGIENNITIVNHKNYELK</sequence>
<accession>A0A2X1BX50</accession>
<proteinExistence type="predicted"/>
<dbReference type="Pfam" id="PF09953">
    <property type="entry name" value="DUF2187"/>
    <property type="match status" value="1"/>
</dbReference>
<dbReference type="InterPro" id="IPR018690">
    <property type="entry name" value="DUF2187"/>
</dbReference>
<protein>
    <submittedName>
        <fullName evidence="1">Uncharacterized protein conserved in bacteria (DUF2187)</fullName>
    </submittedName>
</protein>
<evidence type="ECO:0000313" key="1">
    <source>
        <dbReference type="EMBL" id="SPU40705.1"/>
    </source>
</evidence>
<name>A0A2X1BX50_9BACI</name>
<organism evidence="1 2">
    <name type="scientific">Lysinibacillus capsici</name>
    <dbReference type="NCBI Taxonomy" id="2115968"/>
    <lineage>
        <taxon>Bacteria</taxon>
        <taxon>Bacillati</taxon>
        <taxon>Bacillota</taxon>
        <taxon>Bacilli</taxon>
        <taxon>Bacillales</taxon>
        <taxon>Bacillaceae</taxon>
        <taxon>Lysinibacillus</taxon>
    </lineage>
</organism>
<dbReference type="EMBL" id="UAQE01000010">
    <property type="protein sequence ID" value="SPU40705.1"/>
    <property type="molecule type" value="Genomic_DNA"/>
</dbReference>
<reference evidence="1 2" key="1">
    <citation type="submission" date="2018-06" db="EMBL/GenBank/DDBJ databases">
        <authorList>
            <consortium name="Pathogen Informatics"/>
            <person name="Doyle S."/>
        </authorList>
    </citation>
    <scope>NUCLEOTIDE SEQUENCE [LARGE SCALE GENOMIC DNA]</scope>
    <source>
        <strain evidence="1 2">NCTC7582</strain>
    </source>
</reference>
<dbReference type="AlphaFoldDB" id="A0A2X1BX50"/>
<gene>
    <name evidence="1" type="ORF">NCTC7582_05249</name>
</gene>